<reference evidence="2" key="1">
    <citation type="submission" date="2018-04" db="EMBL/GenBank/DDBJ databases">
        <title>WGS assembly of Panicum hallii.</title>
        <authorList>
            <person name="Lovell J."/>
            <person name="Jenkins J."/>
            <person name="Lowry D."/>
            <person name="Mamidi S."/>
            <person name="Sreedasyam A."/>
            <person name="Weng X."/>
            <person name="Barry K."/>
            <person name="Bonette J."/>
            <person name="Campitelli B."/>
            <person name="Daum C."/>
            <person name="Gordon S."/>
            <person name="Gould B."/>
            <person name="Lipzen A."/>
            <person name="Macqueen A."/>
            <person name="Palacio-Mejia J."/>
            <person name="Plott C."/>
            <person name="Shakirov E."/>
            <person name="Shu S."/>
            <person name="Yoshinaga Y."/>
            <person name="Zane M."/>
            <person name="Rokhsar D."/>
            <person name="Grimwood J."/>
            <person name="Schmutz J."/>
            <person name="Juenger T."/>
        </authorList>
    </citation>
    <scope>NUCLEOTIDE SEQUENCE [LARGE SCALE GENOMIC DNA]</scope>
    <source>
        <strain evidence="2">FIL2</strain>
    </source>
</reference>
<dbReference type="AlphaFoldDB" id="A0A2S3I1P3"/>
<evidence type="ECO:0000256" key="1">
    <source>
        <dbReference type="SAM" id="MobiDB-lite"/>
    </source>
</evidence>
<dbReference type="Proteomes" id="UP000243499">
    <property type="component" value="Chromosome 6"/>
</dbReference>
<evidence type="ECO:0000313" key="2">
    <source>
        <dbReference type="EMBL" id="PAN34682.1"/>
    </source>
</evidence>
<name>A0A2S3I1P3_9POAL</name>
<feature type="compositionally biased region" description="Basic and acidic residues" evidence="1">
    <location>
        <begin position="47"/>
        <end position="60"/>
    </location>
</feature>
<protein>
    <submittedName>
        <fullName evidence="2">Uncharacterized protein</fullName>
    </submittedName>
</protein>
<organism evidence="2">
    <name type="scientific">Panicum hallii</name>
    <dbReference type="NCBI Taxonomy" id="206008"/>
    <lineage>
        <taxon>Eukaryota</taxon>
        <taxon>Viridiplantae</taxon>
        <taxon>Streptophyta</taxon>
        <taxon>Embryophyta</taxon>
        <taxon>Tracheophyta</taxon>
        <taxon>Spermatophyta</taxon>
        <taxon>Magnoliopsida</taxon>
        <taxon>Liliopsida</taxon>
        <taxon>Poales</taxon>
        <taxon>Poaceae</taxon>
        <taxon>PACMAD clade</taxon>
        <taxon>Panicoideae</taxon>
        <taxon>Panicodae</taxon>
        <taxon>Paniceae</taxon>
        <taxon>Panicinae</taxon>
        <taxon>Panicum</taxon>
        <taxon>Panicum sect. Panicum</taxon>
    </lineage>
</organism>
<dbReference type="Gramene" id="PAN34682">
    <property type="protein sequence ID" value="PAN34682"/>
    <property type="gene ID" value="PAHAL_6G144100"/>
</dbReference>
<sequence>MDLAHSWFVSRSNPGHSTHHGLGSHPRPRWRGKHPRARRADGGSSARRTEAALRTREGAQQRRRRLGLPSVHLLRLPSLRLEQHFPWCTSEGLVFFVGCSHSYTKLKVKSIARTFLKLRECCVLNCTVQTCYFYYP</sequence>
<feature type="region of interest" description="Disordered" evidence="1">
    <location>
        <begin position="14"/>
        <end position="63"/>
    </location>
</feature>
<accession>A0A2S3I1P3</accession>
<dbReference type="EMBL" id="CM008051">
    <property type="protein sequence ID" value="PAN34682.1"/>
    <property type="molecule type" value="Genomic_DNA"/>
</dbReference>
<feature type="compositionally biased region" description="Basic residues" evidence="1">
    <location>
        <begin position="26"/>
        <end position="37"/>
    </location>
</feature>
<gene>
    <name evidence="2" type="ORF">PAHAL_6G144100</name>
</gene>
<proteinExistence type="predicted"/>